<evidence type="ECO:0000313" key="2">
    <source>
        <dbReference type="Proteomes" id="UP000526786"/>
    </source>
</evidence>
<organism evidence="1 2">
    <name type="scientific">Candidatus Nitrosomaritimum aestuariumsis</name>
    <dbReference type="NCBI Taxonomy" id="3342354"/>
    <lineage>
        <taxon>Archaea</taxon>
        <taxon>Nitrososphaerota</taxon>
        <taxon>Nitrososphaeria</taxon>
        <taxon>Nitrosopumilales</taxon>
        <taxon>Nitrosopumilaceae</taxon>
        <taxon>Candidatus Nitrosomaritimum</taxon>
    </lineage>
</organism>
<reference evidence="1 2" key="1">
    <citation type="journal article" date="2020" name="Appl. Environ. Microbiol.">
        <title>Genomic Characteristics of a Novel Species of Ammonia-Oxidizing Archaea from the Jiulong River Estuary.</title>
        <authorList>
            <person name="Zou D."/>
            <person name="Wan R."/>
            <person name="Han L."/>
            <person name="Xu M.N."/>
            <person name="Liu Y."/>
            <person name="Liu H."/>
            <person name="Kao S.J."/>
            <person name="Li M."/>
        </authorList>
    </citation>
    <scope>NUCLEOTIDE SEQUENCE [LARGE SCALE GENOMIC DNA]</scope>
    <source>
        <strain evidence="1">W2bin3</strain>
    </source>
</reference>
<dbReference type="EMBL" id="JACENC010000072">
    <property type="protein sequence ID" value="MBA4453652.1"/>
    <property type="molecule type" value="Genomic_DNA"/>
</dbReference>
<accession>A0AC60W1U6</accession>
<protein>
    <submittedName>
        <fullName evidence="1">Uncharacterized protein</fullName>
    </submittedName>
</protein>
<name>A0AC60W1U6_9ARCH</name>
<dbReference type="Proteomes" id="UP000526786">
    <property type="component" value="Unassembled WGS sequence"/>
</dbReference>
<evidence type="ECO:0000313" key="1">
    <source>
        <dbReference type="EMBL" id="MBA4453652.1"/>
    </source>
</evidence>
<proteinExistence type="predicted"/>
<comment type="caution">
    <text evidence="1">The sequence shown here is derived from an EMBL/GenBank/DDBJ whole genome shotgun (WGS) entry which is preliminary data.</text>
</comment>
<sequence>MDKTIVTAGGVITALGAGFAIAGELDYTLHSAYGMGGIFWTAIGAATIGFGLKVKRERKREKPTRVGAI</sequence>
<gene>
    <name evidence="1" type="ORF">H2B05_01735</name>
</gene>